<dbReference type="InterPro" id="IPR016186">
    <property type="entry name" value="C-type_lectin-like/link_sf"/>
</dbReference>
<sequence>MLLTCDLQPKPRMLSAHICKSPQRFVEVHQCAPNLKCSSTCPLRPWSSRLSLQCQESGRVAASPLCPDSTTAQRKALHLPGISPRHPCKLYSHFTEDRREAGRCLPRIRGQVSRLQDPRSSLCSIWHPAKGAGGRRGPGLWGCPCSSAPPPSPSPPRPHPHPPGATPPAPLPPASTRSSPCPGCARRLRLGQGRRGAHGWRRRRRSGTGVRRGEPGSAPACANRGPRPPEAGLGGPQGARSAECASGWAPHPGAGARARRGGAPGMEPAREPPARTRPPPPPAARPAPAPAAPRPRSPAEAEGRGPEGLLRRSGSGYEGSTSWKAALEDTTTRLLLGAIAVLLFAILVVMSILASKGCIKCEAPCPEDWLLYGRKCYFFSEEPRDWNTGRQHCHTHDAVLAVIQSQKELEFMFKFTRREPWIGLRRVGDEFHWVNGDPFDPDTFPISGLGECVFVEPTRLVSTECLMTRPWVCSKMAYT</sequence>
<dbReference type="Proteomes" id="UP000823872">
    <property type="component" value="Chromosome A2"/>
</dbReference>
<dbReference type="CDD" id="cd03593">
    <property type="entry name" value="CLECT_NK_receptors_like"/>
    <property type="match status" value="1"/>
</dbReference>
<comment type="subcellular location">
    <subcellularLocation>
        <location evidence="1">Membrane</location>
        <topology evidence="1">Single-pass membrane protein</topology>
    </subcellularLocation>
</comment>
<feature type="compositionally biased region" description="Pro residues" evidence="3">
    <location>
        <begin position="147"/>
        <end position="173"/>
    </location>
</feature>
<reference evidence="6 7" key="1">
    <citation type="submission" date="2021-02" db="EMBL/GenBank/DDBJ databases">
        <title>Safari Cat Assemblies.</title>
        <authorList>
            <person name="Bredemeyer K.R."/>
            <person name="Murphy W.J."/>
        </authorList>
    </citation>
    <scope>NUCLEOTIDE SEQUENCE [LARGE SCALE GENOMIC DNA]</scope>
</reference>
<feature type="compositionally biased region" description="Pro residues" evidence="3">
    <location>
        <begin position="275"/>
        <end position="296"/>
    </location>
</feature>
<dbReference type="InterPro" id="IPR033992">
    <property type="entry name" value="NKR-like_CTLD"/>
</dbReference>
<evidence type="ECO:0000313" key="7">
    <source>
        <dbReference type="Proteomes" id="UP000823872"/>
    </source>
</evidence>
<feature type="compositionally biased region" description="Basic residues" evidence="3">
    <location>
        <begin position="195"/>
        <end position="206"/>
    </location>
</feature>
<evidence type="ECO:0000313" key="6">
    <source>
        <dbReference type="Ensembl" id="ENSFCTP00005046807.1"/>
    </source>
</evidence>
<dbReference type="InterPro" id="IPR001304">
    <property type="entry name" value="C-type_lectin-like"/>
</dbReference>
<organism evidence="6 7">
    <name type="scientific">Felis catus</name>
    <name type="common">Cat</name>
    <name type="synonym">Felis silvestris catus</name>
    <dbReference type="NCBI Taxonomy" id="9685"/>
    <lineage>
        <taxon>Eukaryota</taxon>
        <taxon>Metazoa</taxon>
        <taxon>Chordata</taxon>
        <taxon>Craniata</taxon>
        <taxon>Vertebrata</taxon>
        <taxon>Euteleostomi</taxon>
        <taxon>Mammalia</taxon>
        <taxon>Eutheria</taxon>
        <taxon>Laurasiatheria</taxon>
        <taxon>Carnivora</taxon>
        <taxon>Feliformia</taxon>
        <taxon>Felidae</taxon>
        <taxon>Felinae</taxon>
        <taxon>Felis</taxon>
    </lineage>
</organism>
<keyword evidence="2" id="KW-0430">Lectin</keyword>
<feature type="domain" description="C-type lectin" evidence="5">
    <location>
        <begin position="372"/>
        <end position="474"/>
    </location>
</feature>
<dbReference type="Ensembl" id="ENSFCTT00005064480.1">
    <property type="protein sequence ID" value="ENSFCTP00005046807.1"/>
    <property type="gene ID" value="ENSFCTG00005022537.1"/>
</dbReference>
<reference evidence="6" key="3">
    <citation type="submission" date="2025-09" db="UniProtKB">
        <authorList>
            <consortium name="Ensembl"/>
        </authorList>
    </citation>
    <scope>IDENTIFICATION</scope>
    <source>
        <strain evidence="6">breed Abyssinian</strain>
    </source>
</reference>
<proteinExistence type="predicted"/>
<evidence type="ECO:0000256" key="3">
    <source>
        <dbReference type="SAM" id="MobiDB-lite"/>
    </source>
</evidence>
<dbReference type="SMART" id="SM00034">
    <property type="entry name" value="CLECT"/>
    <property type="match status" value="1"/>
</dbReference>
<evidence type="ECO:0000256" key="1">
    <source>
        <dbReference type="ARBA" id="ARBA00004167"/>
    </source>
</evidence>
<evidence type="ECO:0000259" key="5">
    <source>
        <dbReference type="PROSITE" id="PS50041"/>
    </source>
</evidence>
<dbReference type="PROSITE" id="PS50041">
    <property type="entry name" value="C_TYPE_LECTIN_2"/>
    <property type="match status" value="1"/>
</dbReference>
<keyword evidence="7" id="KW-1185">Reference proteome</keyword>
<evidence type="ECO:0000256" key="4">
    <source>
        <dbReference type="SAM" id="Phobius"/>
    </source>
</evidence>
<dbReference type="GeneTree" id="ENSGT00940000162503"/>
<keyword evidence="4" id="KW-1133">Transmembrane helix</keyword>
<keyword evidence="4" id="KW-0472">Membrane</keyword>
<keyword evidence="4" id="KW-0812">Transmembrane</keyword>
<dbReference type="PANTHER" id="PTHR47498:SF1">
    <property type="entry name" value="C-TYPE LECTIN DOMAIN FAMILY 2 MEMBER L"/>
    <property type="match status" value="1"/>
</dbReference>
<reference evidence="6" key="2">
    <citation type="submission" date="2025-08" db="UniProtKB">
        <authorList>
            <consortium name="Ensembl"/>
        </authorList>
    </citation>
    <scope>IDENTIFICATION</scope>
    <source>
        <strain evidence="6">breed Abyssinian</strain>
    </source>
</reference>
<dbReference type="Pfam" id="PF00059">
    <property type="entry name" value="Lectin_C"/>
    <property type="match status" value="1"/>
</dbReference>
<feature type="compositionally biased region" description="Low complexity" evidence="3">
    <location>
        <begin position="247"/>
        <end position="256"/>
    </location>
</feature>
<name>A0ABI7ZI91_FELCA</name>
<evidence type="ECO:0000256" key="2">
    <source>
        <dbReference type="ARBA" id="ARBA00022734"/>
    </source>
</evidence>
<feature type="transmembrane region" description="Helical" evidence="4">
    <location>
        <begin position="334"/>
        <end position="354"/>
    </location>
</feature>
<dbReference type="PANTHER" id="PTHR47498">
    <property type="entry name" value="C-TYPE LECTIN DOMAIN FAMILY 2 MEMBER L"/>
    <property type="match status" value="1"/>
</dbReference>
<dbReference type="SUPFAM" id="SSF56436">
    <property type="entry name" value="C-type lectin-like"/>
    <property type="match status" value="1"/>
</dbReference>
<feature type="compositionally biased region" description="Low complexity" evidence="3">
    <location>
        <begin position="174"/>
        <end position="185"/>
    </location>
</feature>
<dbReference type="InterPro" id="IPR016187">
    <property type="entry name" value="CTDL_fold"/>
</dbReference>
<feature type="region of interest" description="Disordered" evidence="3">
    <location>
        <begin position="147"/>
        <end position="321"/>
    </location>
</feature>
<protein>
    <recommendedName>
        <fullName evidence="5">C-type lectin domain-containing protein</fullName>
    </recommendedName>
</protein>
<accession>A0ABI7ZI91</accession>
<dbReference type="Gene3D" id="3.10.100.10">
    <property type="entry name" value="Mannose-Binding Protein A, subunit A"/>
    <property type="match status" value="1"/>
</dbReference>